<evidence type="ECO:0000313" key="7">
    <source>
        <dbReference type="Proteomes" id="UP000014803"/>
    </source>
</evidence>
<dbReference type="FunFam" id="1.10.10.10:FF:000001">
    <property type="entry name" value="LysR family transcriptional regulator"/>
    <property type="match status" value="1"/>
</dbReference>
<gene>
    <name evidence="6" type="ORF">SCE1572_33270</name>
</gene>
<dbReference type="GO" id="GO:0043565">
    <property type="term" value="F:sequence-specific DNA binding"/>
    <property type="evidence" value="ECO:0007669"/>
    <property type="project" value="TreeGrafter"/>
</dbReference>
<dbReference type="InterPro" id="IPR036388">
    <property type="entry name" value="WH-like_DNA-bd_sf"/>
</dbReference>
<dbReference type="PANTHER" id="PTHR30537:SF1">
    <property type="entry name" value="HTH-TYPE TRANSCRIPTIONAL REGULATOR PGRR"/>
    <property type="match status" value="1"/>
</dbReference>
<dbReference type="InterPro" id="IPR036390">
    <property type="entry name" value="WH_DNA-bd_sf"/>
</dbReference>
<dbReference type="PRINTS" id="PR00039">
    <property type="entry name" value="HTHLYSR"/>
</dbReference>
<name>S4XJG0_SORCE</name>
<dbReference type="Gene3D" id="3.40.190.290">
    <property type="match status" value="1"/>
</dbReference>
<dbReference type="CDD" id="cd08474">
    <property type="entry name" value="PBP2_CrgA_like_5"/>
    <property type="match status" value="1"/>
</dbReference>
<dbReference type="SUPFAM" id="SSF53850">
    <property type="entry name" value="Periplasmic binding protein-like II"/>
    <property type="match status" value="1"/>
</dbReference>
<proteinExistence type="inferred from homology"/>
<dbReference type="PATRIC" id="fig|1254432.3.peg.7548"/>
<dbReference type="STRING" id="1254432.SCE1572_33270"/>
<dbReference type="InterPro" id="IPR000847">
    <property type="entry name" value="LysR_HTH_N"/>
</dbReference>
<keyword evidence="4" id="KW-0804">Transcription</keyword>
<dbReference type="KEGG" id="scu:SCE1572_33270"/>
<dbReference type="AlphaFoldDB" id="S4XJG0"/>
<organism evidence="6 7">
    <name type="scientific">Sorangium cellulosum So0157-2</name>
    <dbReference type="NCBI Taxonomy" id="1254432"/>
    <lineage>
        <taxon>Bacteria</taxon>
        <taxon>Pseudomonadati</taxon>
        <taxon>Myxococcota</taxon>
        <taxon>Polyangia</taxon>
        <taxon>Polyangiales</taxon>
        <taxon>Polyangiaceae</taxon>
        <taxon>Sorangium</taxon>
    </lineage>
</organism>
<dbReference type="Gene3D" id="1.10.10.10">
    <property type="entry name" value="Winged helix-like DNA-binding domain superfamily/Winged helix DNA-binding domain"/>
    <property type="match status" value="1"/>
</dbReference>
<dbReference type="PROSITE" id="PS50931">
    <property type="entry name" value="HTH_LYSR"/>
    <property type="match status" value="1"/>
</dbReference>
<keyword evidence="2" id="KW-0805">Transcription regulation</keyword>
<dbReference type="InterPro" id="IPR005119">
    <property type="entry name" value="LysR_subst-bd"/>
</dbReference>
<evidence type="ECO:0000256" key="1">
    <source>
        <dbReference type="ARBA" id="ARBA00009437"/>
    </source>
</evidence>
<evidence type="ECO:0000256" key="2">
    <source>
        <dbReference type="ARBA" id="ARBA00023015"/>
    </source>
</evidence>
<comment type="similarity">
    <text evidence="1">Belongs to the LysR transcriptional regulatory family.</text>
</comment>
<sequence length="317" mass="34978">MMRGREFSDLTAFAAIVEHGSFARAAAHLRVSPSALSQTIRGLEERLGVRLLNRTTRSVAPSEAGARLLSRLSPALTELEAAVADVKALRDRPSGVLRINTARVAAVWCLAPLLGPFHEEHPEIVLDVVVEDAIADIVARRFDAGVRLGERLERDMVAVKLSGDFSMMAVASPAYLARHGVPATPRDLHRHRCINTRWPTDGSLYRWEFEKGKQSLEVAVEGPLIVNDVDLALRAAVDGVGIAYVFDEQARPLVEAGRLARVLEPWSPSFPGFYLYYPSRRQTPPALRAFVDFLRRAVPPEKKARRARPAVGARSLE</sequence>
<reference evidence="6 7" key="1">
    <citation type="journal article" date="2013" name="Sci. Rep.">
        <title>Extraordinary expansion of a Sorangium cellulosum genome from an alkaline milieu.</title>
        <authorList>
            <person name="Han K."/>
            <person name="Li Z.F."/>
            <person name="Peng R."/>
            <person name="Zhu L.P."/>
            <person name="Zhou T."/>
            <person name="Wang L.G."/>
            <person name="Li S.G."/>
            <person name="Zhang X.B."/>
            <person name="Hu W."/>
            <person name="Wu Z.H."/>
            <person name="Qin N."/>
            <person name="Li Y.Z."/>
        </authorList>
    </citation>
    <scope>NUCLEOTIDE SEQUENCE [LARGE SCALE GENOMIC DNA]</scope>
    <source>
        <strain evidence="6 7">So0157-2</strain>
    </source>
</reference>
<evidence type="ECO:0000313" key="6">
    <source>
        <dbReference type="EMBL" id="AGP32674.1"/>
    </source>
</evidence>
<accession>S4XJG0</accession>
<dbReference type="EMBL" id="CP003969">
    <property type="protein sequence ID" value="AGP32674.1"/>
    <property type="molecule type" value="Genomic_DNA"/>
</dbReference>
<evidence type="ECO:0000256" key="4">
    <source>
        <dbReference type="ARBA" id="ARBA00023163"/>
    </source>
</evidence>
<protein>
    <submittedName>
        <fullName evidence="6">Transcriptional regulator</fullName>
    </submittedName>
</protein>
<dbReference type="InterPro" id="IPR058163">
    <property type="entry name" value="LysR-type_TF_proteobact-type"/>
</dbReference>
<dbReference type="GO" id="GO:0003700">
    <property type="term" value="F:DNA-binding transcription factor activity"/>
    <property type="evidence" value="ECO:0007669"/>
    <property type="project" value="InterPro"/>
</dbReference>
<dbReference type="Proteomes" id="UP000014803">
    <property type="component" value="Chromosome"/>
</dbReference>
<dbReference type="GO" id="GO:0006351">
    <property type="term" value="P:DNA-templated transcription"/>
    <property type="evidence" value="ECO:0007669"/>
    <property type="project" value="TreeGrafter"/>
</dbReference>
<dbReference type="Pfam" id="PF00126">
    <property type="entry name" value="HTH_1"/>
    <property type="match status" value="1"/>
</dbReference>
<evidence type="ECO:0000256" key="3">
    <source>
        <dbReference type="ARBA" id="ARBA00023125"/>
    </source>
</evidence>
<feature type="domain" description="HTH lysR-type" evidence="5">
    <location>
        <begin position="5"/>
        <end position="62"/>
    </location>
</feature>
<dbReference type="Pfam" id="PF03466">
    <property type="entry name" value="LysR_substrate"/>
    <property type="match status" value="1"/>
</dbReference>
<dbReference type="PANTHER" id="PTHR30537">
    <property type="entry name" value="HTH-TYPE TRANSCRIPTIONAL REGULATOR"/>
    <property type="match status" value="1"/>
</dbReference>
<dbReference type="SUPFAM" id="SSF46785">
    <property type="entry name" value="Winged helix' DNA-binding domain"/>
    <property type="match status" value="1"/>
</dbReference>
<keyword evidence="3" id="KW-0238">DNA-binding</keyword>
<evidence type="ECO:0000259" key="5">
    <source>
        <dbReference type="PROSITE" id="PS50931"/>
    </source>
</evidence>
<dbReference type="eggNOG" id="COG0583">
    <property type="taxonomic scope" value="Bacteria"/>
</dbReference>
<dbReference type="HOGENOM" id="CLU_039613_16_1_7"/>